<feature type="region of interest" description="Disordered" evidence="7">
    <location>
        <begin position="111"/>
        <end position="237"/>
    </location>
</feature>
<evidence type="ECO:0000256" key="2">
    <source>
        <dbReference type="ARBA" id="ARBA00022833"/>
    </source>
</evidence>
<feature type="compositionally biased region" description="Polar residues" evidence="7">
    <location>
        <begin position="525"/>
        <end position="536"/>
    </location>
</feature>
<evidence type="ECO:0000313" key="9">
    <source>
        <dbReference type="Proteomes" id="UP000033710"/>
    </source>
</evidence>
<dbReference type="AlphaFoldDB" id="A0A0F2LXS8"/>
<evidence type="ECO:0000256" key="7">
    <source>
        <dbReference type="SAM" id="MobiDB-lite"/>
    </source>
</evidence>
<dbReference type="PANTHER" id="PTHR47659">
    <property type="entry name" value="ZN(II)2CYS6 TRANSCRIPTION FACTOR (EUROFUNG)-RELATED"/>
    <property type="match status" value="1"/>
</dbReference>
<keyword evidence="3" id="KW-0805">Transcription regulation</keyword>
<dbReference type="EMBL" id="AXCR01000010">
    <property type="protein sequence ID" value="KJR82272.1"/>
    <property type="molecule type" value="Genomic_DNA"/>
</dbReference>
<keyword evidence="6" id="KW-0539">Nucleus</keyword>
<comment type="caution">
    <text evidence="8">The sequence shown here is derived from an EMBL/GenBank/DDBJ whole genome shotgun (WGS) entry which is preliminary data.</text>
</comment>
<feature type="compositionally biased region" description="Low complexity" evidence="7">
    <location>
        <begin position="203"/>
        <end position="213"/>
    </location>
</feature>
<dbReference type="KEGG" id="ssck:SPSK_03089"/>
<keyword evidence="2" id="KW-0862">Zinc</keyword>
<feature type="compositionally biased region" description="Low complexity" evidence="7">
    <location>
        <begin position="560"/>
        <end position="574"/>
    </location>
</feature>
<feature type="compositionally biased region" description="Pro residues" evidence="7">
    <location>
        <begin position="57"/>
        <end position="70"/>
    </location>
</feature>
<dbReference type="RefSeq" id="XP_016584948.1">
    <property type="nucleotide sequence ID" value="XM_016729930.1"/>
</dbReference>
<dbReference type="GO" id="GO:0003677">
    <property type="term" value="F:DNA binding"/>
    <property type="evidence" value="ECO:0007669"/>
    <property type="project" value="UniProtKB-KW"/>
</dbReference>
<evidence type="ECO:0000313" key="8">
    <source>
        <dbReference type="EMBL" id="KJR82272.1"/>
    </source>
</evidence>
<name>A0A0F2LXS8_SPOSC</name>
<proteinExistence type="predicted"/>
<keyword evidence="4" id="KW-0238">DNA-binding</keyword>
<feature type="region of interest" description="Disordered" evidence="7">
    <location>
        <begin position="1"/>
        <end position="27"/>
    </location>
</feature>
<evidence type="ECO:0000256" key="5">
    <source>
        <dbReference type="ARBA" id="ARBA00023163"/>
    </source>
</evidence>
<sequence>MQTPELDHLHRRQQPRLGTSTSHLNQRRVFSDVTRLSIDLTWARSESDQASRARAYPSPPMSGSPPLPPKPTHEAGERSQGSYRTSHDAYNRVATTAPSHGIDMRVHSRTPAHQSYAPHLHRQPPSFSHTIQGSSARSYASEPQDRYSYPSYGRPEDQQLSSSGGHVAAYPPPTHLQGPPAMSGYTPYLPPLPGPSSMQQGYPSSPRASAPAQIPSPIPGQPDSSSPKSQRKTKGHVASACVPCKRAHLRNGKEDACVDVQHKKRGRPRLREERDLRYELSGRGASGGHSAEPSIRRPVPTLYGQPSASLGSGYAVSTRRGQTASYRVLKSQPADPIVPRFIERGSASDANVYSAPVSITTRPLEPAVFLTTDLELAKASNAFLDAIGRHTVKGLNLLDIISPMERERVVSLQRQMQDERERKDPQYLPPIFVKRDEERVIQSLGFSAEDMSRYALDWHEYLTFSSSDAQQRTVPVHMGLAKQDSIYFIVLVLDVAVRPLGHPTPSPHSSYAYQAMQQAPPQHQLFSQPTPVSATFDTGRPRMPSDSGILPHRPTPSGGPSPMLSGLSPSVSSTYAPSPGRTDYPTGPPSYQTPRSELVSHPLSHRQPQPTGSPSFQLPPIRDRPVPVRQMDGSATSRDDKSRVDIGGLIDGPEPLRRMH</sequence>
<dbReference type="GO" id="GO:0046872">
    <property type="term" value="F:metal ion binding"/>
    <property type="evidence" value="ECO:0007669"/>
    <property type="project" value="UniProtKB-KW"/>
</dbReference>
<evidence type="ECO:0000256" key="6">
    <source>
        <dbReference type="ARBA" id="ARBA00023242"/>
    </source>
</evidence>
<dbReference type="OrthoDB" id="5575144at2759"/>
<feature type="region of interest" description="Disordered" evidence="7">
    <location>
        <begin position="41"/>
        <end position="89"/>
    </location>
</feature>
<gene>
    <name evidence="8" type="ORF">SPSK_03089</name>
</gene>
<keyword evidence="5" id="KW-0804">Transcription</keyword>
<dbReference type="InterPro" id="IPR050335">
    <property type="entry name" value="ERT1_acuK_gluconeogen_tf"/>
</dbReference>
<dbReference type="VEuPathDB" id="FungiDB:SPSK_03089"/>
<dbReference type="GeneID" id="27665207"/>
<organism evidence="8 9">
    <name type="scientific">Sporothrix schenckii 1099-18</name>
    <dbReference type="NCBI Taxonomy" id="1397361"/>
    <lineage>
        <taxon>Eukaryota</taxon>
        <taxon>Fungi</taxon>
        <taxon>Dikarya</taxon>
        <taxon>Ascomycota</taxon>
        <taxon>Pezizomycotina</taxon>
        <taxon>Sordariomycetes</taxon>
        <taxon>Sordariomycetidae</taxon>
        <taxon>Ophiostomatales</taxon>
        <taxon>Ophiostomataceae</taxon>
        <taxon>Sporothrix</taxon>
    </lineage>
</organism>
<feature type="compositionally biased region" description="Polar residues" evidence="7">
    <location>
        <begin position="125"/>
        <end position="138"/>
    </location>
</feature>
<accession>A0A0F2LXS8</accession>
<evidence type="ECO:0000256" key="4">
    <source>
        <dbReference type="ARBA" id="ARBA00023125"/>
    </source>
</evidence>
<feature type="region of interest" description="Disordered" evidence="7">
    <location>
        <begin position="505"/>
        <end position="660"/>
    </location>
</feature>
<feature type="compositionally biased region" description="Polar residues" evidence="7">
    <location>
        <begin position="606"/>
        <end position="616"/>
    </location>
</feature>
<reference evidence="8 9" key="1">
    <citation type="journal article" date="2014" name="BMC Genomics">
        <title>Comparative genomics of the major fungal agents of human and animal Sporotrichosis: Sporothrix schenckii and Sporothrix brasiliensis.</title>
        <authorList>
            <person name="Teixeira M.M."/>
            <person name="de Almeida L.G."/>
            <person name="Kubitschek-Barreira P."/>
            <person name="Alves F.L."/>
            <person name="Kioshima E.S."/>
            <person name="Abadio A.K."/>
            <person name="Fernandes L."/>
            <person name="Derengowski L.S."/>
            <person name="Ferreira K.S."/>
            <person name="Souza R.C."/>
            <person name="Ruiz J.C."/>
            <person name="de Andrade N.C."/>
            <person name="Paes H.C."/>
            <person name="Nicola A.M."/>
            <person name="Albuquerque P."/>
            <person name="Gerber A.L."/>
            <person name="Martins V.P."/>
            <person name="Peconick L.D."/>
            <person name="Neto A.V."/>
            <person name="Chaucanez C.B."/>
            <person name="Silva P.A."/>
            <person name="Cunha O.L."/>
            <person name="de Oliveira F.F."/>
            <person name="dos Santos T.C."/>
            <person name="Barros A.L."/>
            <person name="Soares M.A."/>
            <person name="de Oliveira L.M."/>
            <person name="Marini M.M."/>
            <person name="Villalobos-Duno H."/>
            <person name="Cunha M.M."/>
            <person name="de Hoog S."/>
            <person name="da Silveira J.F."/>
            <person name="Henrissat B."/>
            <person name="Nino-Vega G.A."/>
            <person name="Cisalpino P.S."/>
            <person name="Mora-Montes H.M."/>
            <person name="Almeida S.R."/>
            <person name="Stajich J.E."/>
            <person name="Lopes-Bezerra L.M."/>
            <person name="Vasconcelos A.T."/>
            <person name="Felipe M.S."/>
        </authorList>
    </citation>
    <scope>NUCLEOTIDE SEQUENCE [LARGE SCALE GENOMIC DNA]</scope>
    <source>
        <strain evidence="8 9">1099-18</strain>
    </source>
</reference>
<feature type="compositionally biased region" description="Low complexity" evidence="7">
    <location>
        <begin position="508"/>
        <end position="524"/>
    </location>
</feature>
<reference evidence="8 9" key="2">
    <citation type="journal article" date="2015" name="Eukaryot. Cell">
        <title>Asexual propagation of a virulent clone complex in a human and feline outbreak of sporotrichosis.</title>
        <authorList>
            <person name="Teixeira Mde M."/>
            <person name="Rodrigues A.M."/>
            <person name="Tsui C.K."/>
            <person name="de Almeida L.G."/>
            <person name="Van Diepeningen A.D."/>
            <person name="van den Ende B.G."/>
            <person name="Fernandes G.F."/>
            <person name="Kano R."/>
            <person name="Hamelin R.C."/>
            <person name="Lopes-Bezerra L.M."/>
            <person name="Vasconcelos A.T."/>
            <person name="de Hoog S."/>
            <person name="de Camargo Z.P."/>
            <person name="Felipe M.S."/>
        </authorList>
    </citation>
    <scope>NUCLEOTIDE SEQUENCE [LARGE SCALE GENOMIC DNA]</scope>
    <source>
        <strain evidence="8 9">1099-18</strain>
    </source>
</reference>
<dbReference type="PANTHER" id="PTHR47659:SF4">
    <property type="entry name" value="ZN(II)2CYS6 TRANSCRIPTION FACTOR (EUROFUNG)"/>
    <property type="match status" value="1"/>
</dbReference>
<protein>
    <submittedName>
        <fullName evidence="8">C6 zinc finger domain containing protein</fullName>
    </submittedName>
</protein>
<dbReference type="Proteomes" id="UP000033710">
    <property type="component" value="Unassembled WGS sequence"/>
</dbReference>
<evidence type="ECO:0000256" key="3">
    <source>
        <dbReference type="ARBA" id="ARBA00023015"/>
    </source>
</evidence>
<evidence type="ECO:0000256" key="1">
    <source>
        <dbReference type="ARBA" id="ARBA00022723"/>
    </source>
</evidence>
<keyword evidence="1" id="KW-0479">Metal-binding</keyword>